<evidence type="ECO:0000313" key="1">
    <source>
        <dbReference type="EMBL" id="KZE38956.1"/>
    </source>
</evidence>
<accession>A0A163FMV1</accession>
<proteinExistence type="predicted"/>
<name>A0A163FMV1_9BACL</name>
<reference evidence="1 2" key="1">
    <citation type="submission" date="2016-01" db="EMBL/GenBank/DDBJ databases">
        <title>Whole genome sequencing of Bhargavaea cecembensis T14.</title>
        <authorList>
            <person name="Hong K.W."/>
        </authorList>
    </citation>
    <scope>NUCLEOTIDE SEQUENCE [LARGE SCALE GENOMIC DNA]</scope>
    <source>
        <strain evidence="1 2">T14</strain>
    </source>
</reference>
<sequence length="87" mass="9889">MEPVVFRELSHDQWEHTASGLIAYSPKGIDIRTADRPIHEHFRTLQANRIIITNLTALNGTNVAIGGRYEVDLVEDGRIFLKPHRSL</sequence>
<dbReference type="AlphaFoldDB" id="A0A163FMV1"/>
<evidence type="ECO:0000313" key="2">
    <source>
        <dbReference type="Proteomes" id="UP000076490"/>
    </source>
</evidence>
<comment type="caution">
    <text evidence="1">The sequence shown here is derived from an EMBL/GenBank/DDBJ whole genome shotgun (WGS) entry which is preliminary data.</text>
</comment>
<protein>
    <submittedName>
        <fullName evidence="1">Uncharacterized protein</fullName>
    </submittedName>
</protein>
<dbReference type="RefSeq" id="WP_063181003.1">
    <property type="nucleotide sequence ID" value="NZ_LQNT01000009.1"/>
</dbReference>
<dbReference type="Proteomes" id="UP000076490">
    <property type="component" value="Unassembled WGS sequence"/>
</dbReference>
<gene>
    <name evidence="1" type="ORF">AV656_08645</name>
</gene>
<organism evidence="1 2">
    <name type="scientific">Bhargavaea cecembensis</name>
    <dbReference type="NCBI Taxonomy" id="394098"/>
    <lineage>
        <taxon>Bacteria</taxon>
        <taxon>Bacillati</taxon>
        <taxon>Bacillota</taxon>
        <taxon>Bacilli</taxon>
        <taxon>Bacillales</taxon>
        <taxon>Caryophanaceae</taxon>
        <taxon>Bhargavaea</taxon>
    </lineage>
</organism>
<dbReference type="OrthoDB" id="2453662at2"/>
<dbReference type="EMBL" id="LQNT01000009">
    <property type="protein sequence ID" value="KZE38956.1"/>
    <property type="molecule type" value="Genomic_DNA"/>
</dbReference>